<dbReference type="AlphaFoldDB" id="A0AAV7JR15"/>
<proteinExistence type="predicted"/>
<name>A0AAV7JR15_9METZ</name>
<gene>
    <name evidence="1" type="ORF">LOD99_5551</name>
</gene>
<organism evidence="1 2">
    <name type="scientific">Oopsacas minuta</name>
    <dbReference type="NCBI Taxonomy" id="111878"/>
    <lineage>
        <taxon>Eukaryota</taxon>
        <taxon>Metazoa</taxon>
        <taxon>Porifera</taxon>
        <taxon>Hexactinellida</taxon>
        <taxon>Hexasterophora</taxon>
        <taxon>Lyssacinosida</taxon>
        <taxon>Leucopsacidae</taxon>
        <taxon>Oopsacas</taxon>
    </lineage>
</organism>
<keyword evidence="2" id="KW-1185">Reference proteome</keyword>
<evidence type="ECO:0000313" key="1">
    <source>
        <dbReference type="EMBL" id="KAI6650974.1"/>
    </source>
</evidence>
<comment type="caution">
    <text evidence="1">The sequence shown here is derived from an EMBL/GenBank/DDBJ whole genome shotgun (WGS) entry which is preliminary data.</text>
</comment>
<accession>A0AAV7JR15</accession>
<sequence length="315" mass="36204">MITSRRTSMFTIRNSTEYSNFSELLNLRNVPTETKDYLFNPKEFDEEWFIEWKEYIFTLSKDELMLTPADKSYDFKLLNISMLHILQVLSACTKIEDIKQICNIILEEHVENMAKACHIAIGDTEKFKANFDKFLNTYRIRKEYILNNGAEDIELNSESTAQFRGCKHHLIFGKIVGDALGLHPVLGALLNPTGGIIGPNNSNPFYRSLTILPSFKKNGMIHDATGYLRYYHGIGPGYKYLDVGDIRGRLTASNGIFYGYKLPGANLKNFLKWEAVEVKNYLKELKLEDAVNQLVEQMYIIIFMLGCFLVLSQIM</sequence>
<dbReference type="EMBL" id="JAKMXF010000308">
    <property type="protein sequence ID" value="KAI6650974.1"/>
    <property type="molecule type" value="Genomic_DNA"/>
</dbReference>
<reference evidence="1 2" key="1">
    <citation type="journal article" date="2023" name="BMC Biol.">
        <title>The compact genome of the sponge Oopsacas minuta (Hexactinellida) is lacking key metazoan core genes.</title>
        <authorList>
            <person name="Santini S."/>
            <person name="Schenkelaars Q."/>
            <person name="Jourda C."/>
            <person name="Duchesne M."/>
            <person name="Belahbib H."/>
            <person name="Rocher C."/>
            <person name="Selva M."/>
            <person name="Riesgo A."/>
            <person name="Vervoort M."/>
            <person name="Leys S.P."/>
            <person name="Kodjabachian L."/>
            <person name="Le Bivic A."/>
            <person name="Borchiellini C."/>
            <person name="Claverie J.M."/>
            <person name="Renard E."/>
        </authorList>
    </citation>
    <scope>NUCLEOTIDE SEQUENCE [LARGE SCALE GENOMIC DNA]</scope>
    <source>
        <strain evidence="1">SPO-2</strain>
    </source>
</reference>
<evidence type="ECO:0000313" key="2">
    <source>
        <dbReference type="Proteomes" id="UP001165289"/>
    </source>
</evidence>
<dbReference type="Proteomes" id="UP001165289">
    <property type="component" value="Unassembled WGS sequence"/>
</dbReference>
<protein>
    <submittedName>
        <fullName evidence="1">Uncharacterized protein</fullName>
    </submittedName>
</protein>